<dbReference type="Gene3D" id="3.90.25.10">
    <property type="entry name" value="UDP-galactose 4-epimerase, domain 1"/>
    <property type="match status" value="1"/>
</dbReference>
<dbReference type="Proteomes" id="UP000002499">
    <property type="component" value="Unassembled WGS sequence"/>
</dbReference>
<organism evidence="2">
    <name type="scientific">Metarhizium acridum (strain CQMa 102)</name>
    <dbReference type="NCBI Taxonomy" id="655827"/>
    <lineage>
        <taxon>Eukaryota</taxon>
        <taxon>Fungi</taxon>
        <taxon>Dikarya</taxon>
        <taxon>Ascomycota</taxon>
        <taxon>Pezizomycotina</taxon>
        <taxon>Sordariomycetes</taxon>
        <taxon>Hypocreomycetidae</taxon>
        <taxon>Hypocreales</taxon>
        <taxon>Clavicipitaceae</taxon>
        <taxon>Metarhizium</taxon>
    </lineage>
</organism>
<evidence type="ECO:0000313" key="2">
    <source>
        <dbReference type="Proteomes" id="UP000002499"/>
    </source>
</evidence>
<proteinExistence type="predicted"/>
<dbReference type="AlphaFoldDB" id="E9DXJ8"/>
<gene>
    <name evidence="1" type="ORF">MAC_02346</name>
</gene>
<dbReference type="InParanoid" id="E9DXJ8"/>
<dbReference type="Gene3D" id="3.40.50.720">
    <property type="entry name" value="NAD(P)-binding Rossmann-like Domain"/>
    <property type="match status" value="1"/>
</dbReference>
<dbReference type="OMA" id="QWEKRYH"/>
<accession>E9DXJ8</accession>
<evidence type="ECO:0000313" key="1">
    <source>
        <dbReference type="EMBL" id="EFY91756.1"/>
    </source>
</evidence>
<dbReference type="EMBL" id="GL698480">
    <property type="protein sequence ID" value="EFY91756.1"/>
    <property type="molecule type" value="Genomic_DNA"/>
</dbReference>
<keyword evidence="2" id="KW-1185">Reference proteome</keyword>
<reference evidence="1 2" key="1">
    <citation type="journal article" date="2011" name="PLoS Genet.">
        <title>Genome sequencing and comparative transcriptomics of the model entomopathogenic fungi Metarhizium anisopliae and M. acridum.</title>
        <authorList>
            <person name="Gao Q."/>
            <person name="Jin K."/>
            <person name="Ying S.H."/>
            <person name="Zhang Y."/>
            <person name="Xiao G."/>
            <person name="Shang Y."/>
            <person name="Duan Z."/>
            <person name="Hu X."/>
            <person name="Xie X.Q."/>
            <person name="Zhou G."/>
            <person name="Peng G."/>
            <person name="Luo Z."/>
            <person name="Huang W."/>
            <person name="Wang B."/>
            <person name="Fang W."/>
            <person name="Wang S."/>
            <person name="Zhong Y."/>
            <person name="Ma L.J."/>
            <person name="St Leger R.J."/>
            <person name="Zhao G.P."/>
            <person name="Pei Y."/>
            <person name="Feng M.G."/>
            <person name="Xia Y."/>
            <person name="Wang C."/>
        </authorList>
    </citation>
    <scope>NUCLEOTIDE SEQUENCE [LARGE SCALE GENOMIC DNA]</scope>
    <source>
        <strain evidence="1 2">CQMa 102</strain>
    </source>
</reference>
<dbReference type="OrthoDB" id="419598at2759"/>
<protein>
    <submittedName>
        <fullName evidence="1">NmrA family transcriptional regulator</fullName>
    </submittedName>
</protein>
<dbReference type="STRING" id="655827.E9DXJ8"/>
<dbReference type="HOGENOM" id="CLU_2134091_0_0_1"/>
<name>E9DXJ8_METAQ</name>
<sequence length="113" mass="12589">MEAAQQYVPLMAYFLCHKLSVPLYQLQVAAIEELLKTELQYTRFIASTFMDYFGPRKAPSQLTVLPLFIDHESREATISGGRNTPVALTHSTDVGKFIAAALDFPTGARNHIS</sequence>